<gene>
    <name evidence="1" type="ORF">HANVADRAFT_872</name>
</gene>
<keyword evidence="2" id="KW-1185">Reference proteome</keyword>
<proteinExistence type="predicted"/>
<evidence type="ECO:0000313" key="2">
    <source>
        <dbReference type="Proteomes" id="UP000092321"/>
    </source>
</evidence>
<protein>
    <recommendedName>
        <fullName evidence="3">Alcohol acetyltransferase</fullName>
    </recommendedName>
</protein>
<dbReference type="EMBL" id="LXPE01000004">
    <property type="protein sequence ID" value="OBA28252.1"/>
    <property type="molecule type" value="Genomic_DNA"/>
</dbReference>
<name>A0A1B7THL9_9ASCO</name>
<dbReference type="AlphaFoldDB" id="A0A1B7THL9"/>
<sequence>MPSLYQQQQQPKLYDLSDVEKFYDYKEQHKQCSGKVYIGVQLIDDYVFDLEVVQNKVLEIIKQNKQLYIQVTATHKVYQLDLDSLDLNDFVYIHDDSAYESINDIELVHLFLEENPKNGHTNVPLWKLVYLPKLRYLVFNFGHTFYDGMSGIIFLEKLLQKLVDSNRIEEEEIINYKEKFKGEVVDESLLDLDIVDVYPRPSLDLTFCKSICKDYIGNKIIEPTVLYLITLWPRLLSYKFFQSFNRYTCSKIKPKPNLFVDKHKCVNINSENTRKLIKYCKKQGVTLNTLLISLLCTTSPLSYTNHNFISKINIPINMRPRLFPLSDKFQQSVMALAISATQIKSPLISQRIINDRFHFNNFLLEMDSTIKESIQNALDMSVYSIASIYKNNLDSLLASKPGLDGELSNLGLFTHELVKDVIFNQGLEPMNFMNISSIGGSQGTRTTFMWYSGSNGEIEKRIQDFEEKLYWIINEN</sequence>
<dbReference type="PANTHER" id="PTHR28037">
    <property type="entry name" value="ALCOHOL O-ACETYLTRANSFERASE 1-RELATED"/>
    <property type="match status" value="1"/>
</dbReference>
<dbReference type="Proteomes" id="UP000092321">
    <property type="component" value="Unassembled WGS sequence"/>
</dbReference>
<dbReference type="InterPro" id="IPR010828">
    <property type="entry name" value="Atf2/Sli1-like"/>
</dbReference>
<evidence type="ECO:0000313" key="1">
    <source>
        <dbReference type="EMBL" id="OBA28252.1"/>
    </source>
</evidence>
<organism evidence="1 2">
    <name type="scientific">Hanseniaspora valbyensis NRRL Y-1626</name>
    <dbReference type="NCBI Taxonomy" id="766949"/>
    <lineage>
        <taxon>Eukaryota</taxon>
        <taxon>Fungi</taxon>
        <taxon>Dikarya</taxon>
        <taxon>Ascomycota</taxon>
        <taxon>Saccharomycotina</taxon>
        <taxon>Saccharomycetes</taxon>
        <taxon>Saccharomycodales</taxon>
        <taxon>Saccharomycodaceae</taxon>
        <taxon>Hanseniaspora</taxon>
    </lineage>
</organism>
<dbReference type="OrthoDB" id="3972366at2759"/>
<accession>A0A1B7THL9</accession>
<reference evidence="2" key="1">
    <citation type="journal article" date="2016" name="Proc. Natl. Acad. Sci. U.S.A.">
        <title>Comparative genomics of biotechnologically important yeasts.</title>
        <authorList>
            <person name="Riley R."/>
            <person name="Haridas S."/>
            <person name="Wolfe K.H."/>
            <person name="Lopes M.R."/>
            <person name="Hittinger C.T."/>
            <person name="Goeker M."/>
            <person name="Salamov A.A."/>
            <person name="Wisecaver J.H."/>
            <person name="Long T.M."/>
            <person name="Calvey C.H."/>
            <person name="Aerts A.L."/>
            <person name="Barry K.W."/>
            <person name="Choi C."/>
            <person name="Clum A."/>
            <person name="Coughlan A.Y."/>
            <person name="Deshpande S."/>
            <person name="Douglass A.P."/>
            <person name="Hanson S.J."/>
            <person name="Klenk H.-P."/>
            <person name="LaButti K.M."/>
            <person name="Lapidus A."/>
            <person name="Lindquist E.A."/>
            <person name="Lipzen A.M."/>
            <person name="Meier-Kolthoff J.P."/>
            <person name="Ohm R.A."/>
            <person name="Otillar R.P."/>
            <person name="Pangilinan J.L."/>
            <person name="Peng Y."/>
            <person name="Rokas A."/>
            <person name="Rosa C.A."/>
            <person name="Scheuner C."/>
            <person name="Sibirny A.A."/>
            <person name="Slot J.C."/>
            <person name="Stielow J.B."/>
            <person name="Sun H."/>
            <person name="Kurtzman C.P."/>
            <person name="Blackwell M."/>
            <person name="Grigoriev I.V."/>
            <person name="Jeffries T.W."/>
        </authorList>
    </citation>
    <scope>NUCLEOTIDE SEQUENCE [LARGE SCALE GENOMIC DNA]</scope>
    <source>
        <strain evidence="2">NRRL Y-1626</strain>
    </source>
</reference>
<evidence type="ECO:0008006" key="3">
    <source>
        <dbReference type="Google" id="ProtNLM"/>
    </source>
</evidence>
<dbReference type="Pfam" id="PF07247">
    <property type="entry name" value="AATase"/>
    <property type="match status" value="1"/>
</dbReference>
<dbReference type="PANTHER" id="PTHR28037:SF1">
    <property type="entry name" value="ALCOHOL O-ACETYLTRANSFERASE 1-RELATED"/>
    <property type="match status" value="1"/>
</dbReference>
<comment type="caution">
    <text evidence="1">The sequence shown here is derived from an EMBL/GenBank/DDBJ whole genome shotgun (WGS) entry which is preliminary data.</text>
</comment>
<dbReference type="InterPro" id="IPR052058">
    <property type="entry name" value="Alcohol_O-acetyltransferase"/>
</dbReference>